<feature type="non-terminal residue" evidence="1">
    <location>
        <position position="1"/>
    </location>
</feature>
<evidence type="ECO:0000313" key="2">
    <source>
        <dbReference type="Proteomes" id="UP001642360"/>
    </source>
</evidence>
<accession>A0ABC8USQ1</accession>
<comment type="caution">
    <text evidence="1">The sequence shown here is derived from an EMBL/GenBank/DDBJ whole genome shotgun (WGS) entry which is preliminary data.</text>
</comment>
<protein>
    <submittedName>
        <fullName evidence="1">Uncharacterized protein</fullName>
    </submittedName>
</protein>
<evidence type="ECO:0000313" key="1">
    <source>
        <dbReference type="EMBL" id="CAK9184096.1"/>
    </source>
</evidence>
<gene>
    <name evidence="1" type="ORF">ILEXP_LOCUS54388</name>
</gene>
<sequence>GGSHPSSLLISHMENRSLESLEVRSKGVDIEGSDVHDSDLDCLMSSAVGSSIVLDGSMKDLSESCCSSASGRCCPGYVSKTEEDDGCLDDWEAVADALTFNEKQNNPNLEPLSGFGKKIGLTEPSNSGVSLSERESKEVISRGQVNRRAWQSDDVYRPRSLPSVKKHCNFTTDSSNGSSCFVIARILICHRGKRDCSCSVFSIFRGQRSSGTLSRGQRSSVVQHRVLFGRSFWIGWILSTGPLIVGGDQHGLCADPVTLMLWVDKGKPWPRLDRLAQLLFSAPYDLCRTDGIPDHHERQLQPILVLFITIDSILSILILQRVLHEVCA</sequence>
<proteinExistence type="predicted"/>
<keyword evidence="2" id="KW-1185">Reference proteome</keyword>
<reference evidence="1 2" key="1">
    <citation type="submission" date="2024-02" db="EMBL/GenBank/DDBJ databases">
        <authorList>
            <person name="Vignale AGUSTIN F."/>
            <person name="Sosa J E."/>
            <person name="Modenutti C."/>
        </authorList>
    </citation>
    <scope>NUCLEOTIDE SEQUENCE [LARGE SCALE GENOMIC DNA]</scope>
</reference>
<dbReference type="AlphaFoldDB" id="A0ABC8USQ1"/>
<organism evidence="1 2">
    <name type="scientific">Ilex paraguariensis</name>
    <name type="common">yerba mate</name>
    <dbReference type="NCBI Taxonomy" id="185542"/>
    <lineage>
        <taxon>Eukaryota</taxon>
        <taxon>Viridiplantae</taxon>
        <taxon>Streptophyta</taxon>
        <taxon>Embryophyta</taxon>
        <taxon>Tracheophyta</taxon>
        <taxon>Spermatophyta</taxon>
        <taxon>Magnoliopsida</taxon>
        <taxon>eudicotyledons</taxon>
        <taxon>Gunneridae</taxon>
        <taxon>Pentapetalae</taxon>
        <taxon>asterids</taxon>
        <taxon>campanulids</taxon>
        <taxon>Aquifoliales</taxon>
        <taxon>Aquifoliaceae</taxon>
        <taxon>Ilex</taxon>
    </lineage>
</organism>
<dbReference type="EMBL" id="CAUOFW020008844">
    <property type="protein sequence ID" value="CAK9184096.1"/>
    <property type="molecule type" value="Genomic_DNA"/>
</dbReference>
<name>A0ABC8USQ1_9AQUA</name>
<dbReference type="Proteomes" id="UP001642360">
    <property type="component" value="Unassembled WGS sequence"/>
</dbReference>